<sequence length="248" mass="29044">MKLFKSHFWYDKRQRNGVFFLIILLILLQSIYFFVDFSSAFSSDIIATKSTEIRSFQQQIDSLKRIALATKKPKIYPFNPNFITDYKGYQLGMTPEEIDKLHQYRKQRKFVNSSKEFQQITNISDSLLHKISPYFKFPDWVVKRHKSQAKKNINSLSSSSNFSENNSSSENISGKETANIQKKIIKININTASFKEILKIPHINYELCKKILEYREEVAELQNISEIKNIAGFPADKYDRIALYLKAE</sequence>
<organism evidence="2 3">
    <name type="scientific">Tenacibaculum piscium</name>
    <dbReference type="NCBI Taxonomy" id="1458515"/>
    <lineage>
        <taxon>Bacteria</taxon>
        <taxon>Pseudomonadati</taxon>
        <taxon>Bacteroidota</taxon>
        <taxon>Flavobacteriia</taxon>
        <taxon>Flavobacteriales</taxon>
        <taxon>Flavobacteriaceae</taxon>
        <taxon>Tenacibaculum</taxon>
    </lineage>
</organism>
<proteinExistence type="predicted"/>
<dbReference type="SUPFAM" id="SSF47781">
    <property type="entry name" value="RuvA domain 2-like"/>
    <property type="match status" value="1"/>
</dbReference>
<dbReference type="EMBL" id="OENF01000010">
    <property type="protein sequence ID" value="SOS74217.1"/>
    <property type="molecule type" value="Genomic_DNA"/>
</dbReference>
<dbReference type="Gene3D" id="1.10.150.280">
    <property type="entry name" value="AF1531-like domain"/>
    <property type="match status" value="1"/>
</dbReference>
<dbReference type="OrthoDB" id="981124at2"/>
<gene>
    <name evidence="2" type="ORF">TNO020_180250</name>
</gene>
<evidence type="ECO:0000313" key="2">
    <source>
        <dbReference type="EMBL" id="SOS74217.1"/>
    </source>
</evidence>
<feature type="region of interest" description="Disordered" evidence="1">
    <location>
        <begin position="152"/>
        <end position="174"/>
    </location>
</feature>
<dbReference type="Pfam" id="PF12836">
    <property type="entry name" value="HHH_3"/>
    <property type="match status" value="1"/>
</dbReference>
<dbReference type="Proteomes" id="UP000234211">
    <property type="component" value="Unassembled WGS sequence"/>
</dbReference>
<feature type="compositionally biased region" description="Low complexity" evidence="1">
    <location>
        <begin position="152"/>
        <end position="172"/>
    </location>
</feature>
<dbReference type="AlphaFoldDB" id="A0A2H1YHE3"/>
<reference evidence="3" key="1">
    <citation type="submission" date="2017-11" db="EMBL/GenBank/DDBJ databases">
        <authorList>
            <person name="Duchaud E."/>
        </authorList>
    </citation>
    <scope>NUCLEOTIDE SEQUENCE [LARGE SCALE GENOMIC DNA]</scope>
    <source>
        <strain evidence="3">Tenacibaculum sp. TNO020</strain>
    </source>
</reference>
<evidence type="ECO:0000256" key="1">
    <source>
        <dbReference type="SAM" id="MobiDB-lite"/>
    </source>
</evidence>
<dbReference type="RefSeq" id="WP_101916715.1">
    <property type="nucleotide sequence ID" value="NZ_OENF01000010.1"/>
</dbReference>
<dbReference type="InterPro" id="IPR010994">
    <property type="entry name" value="RuvA_2-like"/>
</dbReference>
<evidence type="ECO:0008006" key="4">
    <source>
        <dbReference type="Google" id="ProtNLM"/>
    </source>
</evidence>
<evidence type="ECO:0000313" key="3">
    <source>
        <dbReference type="Proteomes" id="UP000234211"/>
    </source>
</evidence>
<protein>
    <recommendedName>
        <fullName evidence="4">Competence protein ComEA</fullName>
    </recommendedName>
</protein>
<accession>A0A2H1YHE3</accession>
<name>A0A2H1YHE3_9FLAO</name>
<keyword evidence="3" id="KW-1185">Reference proteome</keyword>